<feature type="domain" description="CxxC-x17-CxxC" evidence="3">
    <location>
        <begin position="73"/>
        <end position="109"/>
    </location>
</feature>
<name>A0A7C2B4T0_THERO</name>
<dbReference type="InterPro" id="IPR025306">
    <property type="entry name" value="Zn-bnd_dom_prob"/>
</dbReference>
<organism evidence="4">
    <name type="scientific">Thermomicrobium roseum</name>
    <dbReference type="NCBI Taxonomy" id="500"/>
    <lineage>
        <taxon>Bacteria</taxon>
        <taxon>Pseudomonadati</taxon>
        <taxon>Thermomicrobiota</taxon>
        <taxon>Thermomicrobia</taxon>
        <taxon>Thermomicrobiales</taxon>
        <taxon>Thermomicrobiaceae</taxon>
        <taxon>Thermomicrobium</taxon>
    </lineage>
</organism>
<evidence type="ECO:0000259" key="2">
    <source>
        <dbReference type="Pfam" id="PF13451"/>
    </source>
</evidence>
<dbReference type="Pfam" id="PF13451">
    <property type="entry name" value="zf_Tbcl"/>
    <property type="match status" value="1"/>
</dbReference>
<dbReference type="NCBIfam" id="TIGR04272">
    <property type="entry name" value="cxxc_cxxc_Mbark"/>
    <property type="match status" value="1"/>
</dbReference>
<dbReference type="InterPro" id="IPR026363">
    <property type="entry name" value="CxxC-x17-CxxC_dom"/>
</dbReference>
<accession>A0A7C2B4T0</accession>
<gene>
    <name evidence="4" type="ORF">ENP47_06480</name>
</gene>
<dbReference type="AlphaFoldDB" id="A0A7C2B4T0"/>
<protein>
    <submittedName>
        <fullName evidence="4">Zinc-binding protein</fullName>
    </submittedName>
</protein>
<feature type="domain" description="Probable zinc-binding" evidence="2">
    <location>
        <begin position="7"/>
        <end position="52"/>
    </location>
</feature>
<evidence type="ECO:0000256" key="1">
    <source>
        <dbReference type="SAM" id="MobiDB-lite"/>
    </source>
</evidence>
<comment type="caution">
    <text evidence="4">The sequence shown here is derived from an EMBL/GenBank/DDBJ whole genome shotgun (WGS) entry which is preliminary data.</text>
</comment>
<sequence>MSFGFTDKVLTCRDCGTQFVFTAGEQQFYADKGFTNEPSRCPTCRQAARARRGGRGDAPSYRSREPRESRQDRPMYPAICSDCGRETMVPFLPRQDRPVYCSDCFRARRQVSSGY</sequence>
<evidence type="ECO:0000259" key="3">
    <source>
        <dbReference type="Pfam" id="PF23477"/>
    </source>
</evidence>
<dbReference type="Pfam" id="PF23477">
    <property type="entry name" value="zf_Tbcl_2"/>
    <property type="match status" value="1"/>
</dbReference>
<evidence type="ECO:0000313" key="4">
    <source>
        <dbReference type="EMBL" id="HEF65224.1"/>
    </source>
</evidence>
<feature type="region of interest" description="Disordered" evidence="1">
    <location>
        <begin position="45"/>
        <end position="72"/>
    </location>
</feature>
<proteinExistence type="predicted"/>
<reference evidence="4" key="1">
    <citation type="journal article" date="2020" name="mSystems">
        <title>Genome- and Community-Level Interaction Insights into Carbon Utilization and Element Cycling Functions of Hydrothermarchaeota in Hydrothermal Sediment.</title>
        <authorList>
            <person name="Zhou Z."/>
            <person name="Liu Y."/>
            <person name="Xu W."/>
            <person name="Pan J."/>
            <person name="Luo Z.H."/>
            <person name="Li M."/>
        </authorList>
    </citation>
    <scope>NUCLEOTIDE SEQUENCE [LARGE SCALE GENOMIC DNA]</scope>
    <source>
        <strain evidence="4">SpSt-222</strain>
    </source>
</reference>
<dbReference type="EMBL" id="DSJL01000011">
    <property type="protein sequence ID" value="HEF65224.1"/>
    <property type="molecule type" value="Genomic_DNA"/>
</dbReference>
<feature type="compositionally biased region" description="Basic and acidic residues" evidence="1">
    <location>
        <begin position="62"/>
        <end position="72"/>
    </location>
</feature>